<dbReference type="EMBL" id="LSCR01000002">
    <property type="protein sequence ID" value="KXB35559.1"/>
    <property type="molecule type" value="Genomic_DNA"/>
</dbReference>
<dbReference type="Proteomes" id="UP000070675">
    <property type="component" value="Unassembled WGS sequence"/>
</dbReference>
<gene>
    <name evidence="1" type="ORF">HMPREF3192_00210</name>
</gene>
<evidence type="ECO:0000313" key="1">
    <source>
        <dbReference type="EMBL" id="KXB35559.1"/>
    </source>
</evidence>
<reference evidence="2" key="1">
    <citation type="submission" date="2016-01" db="EMBL/GenBank/DDBJ databases">
        <authorList>
            <person name="Mitreva M."/>
            <person name="Pepin K.H."/>
            <person name="Mihindukulasuriya K.A."/>
            <person name="Fulton R."/>
            <person name="Fronick C."/>
            <person name="O'Laughlin M."/>
            <person name="Miner T."/>
            <person name="Herter B."/>
            <person name="Rosa B.A."/>
            <person name="Cordes M."/>
            <person name="Tomlinson C."/>
            <person name="Wollam A."/>
            <person name="Palsikar V.B."/>
            <person name="Mardis E.R."/>
            <person name="Wilson R.K."/>
        </authorList>
    </citation>
    <scope>NUCLEOTIDE SEQUENCE [LARGE SCALE GENOMIC DNA]</scope>
    <source>
        <strain evidence="2">DNF00019</strain>
    </source>
</reference>
<dbReference type="PATRIC" id="fig|1393034.3.peg.205"/>
<dbReference type="SUPFAM" id="SSF109604">
    <property type="entry name" value="HD-domain/PDEase-like"/>
    <property type="match status" value="1"/>
</dbReference>
<protein>
    <submittedName>
        <fullName evidence="1">HDIG domain protein</fullName>
    </submittedName>
</protein>
<dbReference type="PANTHER" id="PTHR38659">
    <property type="entry name" value="METAL-DEPENDENT PHOSPHOHYDROLASE"/>
    <property type="match status" value="1"/>
</dbReference>
<keyword evidence="2" id="KW-1185">Reference proteome</keyword>
<comment type="caution">
    <text evidence="1">The sequence shown here is derived from an EMBL/GenBank/DDBJ whole genome shotgun (WGS) entry which is preliminary data.</text>
</comment>
<dbReference type="PANTHER" id="PTHR38659:SF2">
    <property type="entry name" value="HDIG DOMAIN PROTEIN"/>
    <property type="match status" value="1"/>
</dbReference>
<sequence>MYVLYHIEYTNDMIMQQNRPATNEEEAYTMVTTLSTNLTRDEAFALVKQYNQEEFHIVHALTLERLMRYFAAIHDKDNIEFWGQVGLLHDMDWEICDGDEDHTLCTERILRQHDVPDALIRAIQTHNSDCNTELPKPELKMERVLFAIDETSGLIDACARLRPSKSCQDLPLSSLKKKFKNKKFAAGCGREQMTLGAEYNNCDVETMLAATLAACKATDPSREQWLAENPAWLVENPDERDGALLEIASKL</sequence>
<accession>A0A133XX96</accession>
<proteinExistence type="predicted"/>
<dbReference type="AlphaFoldDB" id="A0A133XX96"/>
<name>A0A133XX96_9ACTN</name>
<organism evidence="1 2">
    <name type="scientific">Atopobium deltae</name>
    <dbReference type="NCBI Taxonomy" id="1393034"/>
    <lineage>
        <taxon>Bacteria</taxon>
        <taxon>Bacillati</taxon>
        <taxon>Actinomycetota</taxon>
        <taxon>Coriobacteriia</taxon>
        <taxon>Coriobacteriales</taxon>
        <taxon>Atopobiaceae</taxon>
        <taxon>Atopobium</taxon>
    </lineage>
</organism>
<evidence type="ECO:0000313" key="2">
    <source>
        <dbReference type="Proteomes" id="UP000070675"/>
    </source>
</evidence>
<dbReference type="STRING" id="1393034.HMPREF3192_00210"/>